<dbReference type="Proteomes" id="UP001556631">
    <property type="component" value="Unassembled WGS sequence"/>
</dbReference>
<dbReference type="RefSeq" id="WP_367994913.1">
    <property type="nucleotide sequence ID" value="NZ_JBFPJR010000029.1"/>
</dbReference>
<accession>A0ABV3T161</accession>
<proteinExistence type="predicted"/>
<dbReference type="PROSITE" id="PS51186">
    <property type="entry name" value="GNAT"/>
    <property type="match status" value="1"/>
</dbReference>
<keyword evidence="3" id="KW-0012">Acyltransferase</keyword>
<comment type="caution">
    <text evidence="3">The sequence shown here is derived from an EMBL/GenBank/DDBJ whole genome shotgun (WGS) entry which is preliminary data.</text>
</comment>
<feature type="region of interest" description="Disordered" evidence="1">
    <location>
        <begin position="169"/>
        <end position="188"/>
    </location>
</feature>
<organism evidence="3 4">
    <name type="scientific">Nocardioides eburneus</name>
    <dbReference type="NCBI Taxonomy" id="3231482"/>
    <lineage>
        <taxon>Bacteria</taxon>
        <taxon>Bacillati</taxon>
        <taxon>Actinomycetota</taxon>
        <taxon>Actinomycetes</taxon>
        <taxon>Propionibacteriales</taxon>
        <taxon>Nocardioidaceae</taxon>
        <taxon>Nocardioides</taxon>
    </lineage>
</organism>
<dbReference type="SUPFAM" id="SSF55729">
    <property type="entry name" value="Acyl-CoA N-acyltransferases (Nat)"/>
    <property type="match status" value="1"/>
</dbReference>
<reference evidence="3 4" key="1">
    <citation type="submission" date="2024-07" db="EMBL/GenBank/DDBJ databases">
        <authorList>
            <person name="Lee S."/>
            <person name="Kang M."/>
        </authorList>
    </citation>
    <scope>NUCLEOTIDE SEQUENCE [LARGE SCALE GENOMIC DNA]</scope>
    <source>
        <strain evidence="3 4">DS6</strain>
    </source>
</reference>
<dbReference type="Gene3D" id="3.40.630.30">
    <property type="match status" value="1"/>
</dbReference>
<gene>
    <name evidence="3" type="ORF">AB3X52_15060</name>
</gene>
<dbReference type="Pfam" id="PF00583">
    <property type="entry name" value="Acetyltransf_1"/>
    <property type="match status" value="1"/>
</dbReference>
<dbReference type="EMBL" id="JBFPJR010000029">
    <property type="protein sequence ID" value="MEX0428945.1"/>
    <property type="molecule type" value="Genomic_DNA"/>
</dbReference>
<feature type="domain" description="N-acetyltransferase" evidence="2">
    <location>
        <begin position="201"/>
        <end position="346"/>
    </location>
</feature>
<dbReference type="InterPro" id="IPR016181">
    <property type="entry name" value="Acyl_CoA_acyltransferase"/>
</dbReference>
<protein>
    <submittedName>
        <fullName evidence="3">GNAT family N-acetyltransferase</fullName>
        <ecNumber evidence="3">2.3.1.-</ecNumber>
    </submittedName>
</protein>
<dbReference type="CDD" id="cd04301">
    <property type="entry name" value="NAT_SF"/>
    <property type="match status" value="1"/>
</dbReference>
<dbReference type="GO" id="GO:0016746">
    <property type="term" value="F:acyltransferase activity"/>
    <property type="evidence" value="ECO:0007669"/>
    <property type="project" value="UniProtKB-KW"/>
</dbReference>
<keyword evidence="3" id="KW-0808">Transferase</keyword>
<evidence type="ECO:0000313" key="4">
    <source>
        <dbReference type="Proteomes" id="UP001556631"/>
    </source>
</evidence>
<dbReference type="EC" id="2.3.1.-" evidence="3"/>
<keyword evidence="4" id="KW-1185">Reference proteome</keyword>
<evidence type="ECO:0000259" key="2">
    <source>
        <dbReference type="PROSITE" id="PS51186"/>
    </source>
</evidence>
<sequence>MNDLLQTPANLPDGWTARGPELDDLPRLVALRSADKNPFTGSSGVAEETVESEIAGLKSWTRRQQVAVDPDGVVRAWATVHDRAAGRTMVHLYVDRGDYPGVDRAADVAASLYAWMEERARAIARMRGLTGTQLDASPYAEDTVQRGWLEAAGYTKVRTWLQMTRPVDPDEAETLPAPRPGVTVRRVGTHDNGLPVAADLRTVHQMLEESFADHFNSYRESFPEFVQRLREDPGHRWDHWWLAFVDDPERPDGPPLPAGALVASLLQPGPNGKEGSYVEYIGVNRRARGRGVAKALLFAVIGDVAERGGDRVGLEVDADSPTGADGLYTSLGWTTDYVTESWHKDI</sequence>
<evidence type="ECO:0000256" key="1">
    <source>
        <dbReference type="SAM" id="MobiDB-lite"/>
    </source>
</evidence>
<dbReference type="InterPro" id="IPR000182">
    <property type="entry name" value="GNAT_dom"/>
</dbReference>
<evidence type="ECO:0000313" key="3">
    <source>
        <dbReference type="EMBL" id="MEX0428945.1"/>
    </source>
</evidence>
<name>A0ABV3T161_9ACTN</name>